<keyword evidence="6 7" id="KW-0472">Membrane</keyword>
<gene>
    <name evidence="10" type="ORF">H8S08_03990</name>
</gene>
<keyword evidence="11" id="KW-1185">Reference proteome</keyword>
<accession>A0ABR7CLC2</accession>
<evidence type="ECO:0000256" key="2">
    <source>
        <dbReference type="ARBA" id="ARBA00005236"/>
    </source>
</evidence>
<dbReference type="Pfam" id="PF12704">
    <property type="entry name" value="MacB_PCD"/>
    <property type="match status" value="1"/>
</dbReference>
<dbReference type="PANTHER" id="PTHR30489">
    <property type="entry name" value="LIPOPROTEIN-RELEASING SYSTEM TRANSMEMBRANE PROTEIN LOLE"/>
    <property type="match status" value="1"/>
</dbReference>
<sequence length="409" mass="45921">MPRLPLFFARRYLFSKKSHSVINIVSGVSAFSVAIPVMAMVILLSVFNGFEGLIKSMYRSFDPDIRITPVRGKVFPIDSLPRERFLAIDGVRDAAYALEDNAVFEYRDRQAFGTMCGVDSLYRQVVPLDSLRTEGVFQLQFGDFPEAYVGQGMAYALGIRVNLNSPISVYVPRRGRVSPLLPYSFYKKQNIFPSGVFALEAEVDGKYVIVPLHFAQELLDYPGQASSVAIRLEADASPQRVQQQIGQWLGDDYKIQSRYQQKESFYRIMMYEKWGIYFIILLVLVIASFSLIGSLVMLIIEKRKDSQTLVTMGADTKLLRKIFVAEGMLIYLIGAGGGLLLGVALALAQQHFGFLKLSGETFLIDAYPVEVHPSDLAWVIVTFVSVSYLISVLTVRAMIPKKEISQNRP</sequence>
<evidence type="ECO:0000256" key="5">
    <source>
        <dbReference type="ARBA" id="ARBA00022989"/>
    </source>
</evidence>
<evidence type="ECO:0000313" key="11">
    <source>
        <dbReference type="Proteomes" id="UP000636891"/>
    </source>
</evidence>
<evidence type="ECO:0000259" key="9">
    <source>
        <dbReference type="Pfam" id="PF12704"/>
    </source>
</evidence>
<feature type="transmembrane region" description="Helical" evidence="7">
    <location>
        <begin position="322"/>
        <end position="348"/>
    </location>
</feature>
<feature type="transmembrane region" description="Helical" evidence="7">
    <location>
        <begin position="274"/>
        <end position="301"/>
    </location>
</feature>
<name>A0ABR7CLC2_9BACT</name>
<feature type="transmembrane region" description="Helical" evidence="7">
    <location>
        <begin position="376"/>
        <end position="399"/>
    </location>
</feature>
<evidence type="ECO:0000256" key="7">
    <source>
        <dbReference type="SAM" id="Phobius"/>
    </source>
</evidence>
<evidence type="ECO:0000313" key="10">
    <source>
        <dbReference type="EMBL" id="MBC5616180.1"/>
    </source>
</evidence>
<keyword evidence="4 7" id="KW-0812">Transmembrane</keyword>
<feature type="transmembrane region" description="Helical" evidence="7">
    <location>
        <begin position="21"/>
        <end position="47"/>
    </location>
</feature>
<dbReference type="InterPro" id="IPR003838">
    <property type="entry name" value="ABC3_permease_C"/>
</dbReference>
<evidence type="ECO:0000256" key="4">
    <source>
        <dbReference type="ARBA" id="ARBA00022692"/>
    </source>
</evidence>
<evidence type="ECO:0000256" key="6">
    <source>
        <dbReference type="ARBA" id="ARBA00023136"/>
    </source>
</evidence>
<evidence type="ECO:0000256" key="1">
    <source>
        <dbReference type="ARBA" id="ARBA00004651"/>
    </source>
</evidence>
<evidence type="ECO:0000256" key="3">
    <source>
        <dbReference type="ARBA" id="ARBA00022475"/>
    </source>
</evidence>
<dbReference type="RefSeq" id="WP_101571808.1">
    <property type="nucleotide sequence ID" value="NZ_JACOOK010000002.1"/>
</dbReference>
<dbReference type="Pfam" id="PF02687">
    <property type="entry name" value="FtsX"/>
    <property type="match status" value="1"/>
</dbReference>
<dbReference type="EMBL" id="JACOOK010000002">
    <property type="protein sequence ID" value="MBC5616180.1"/>
    <property type="molecule type" value="Genomic_DNA"/>
</dbReference>
<comment type="caution">
    <text evidence="10">The sequence shown here is derived from an EMBL/GenBank/DDBJ whole genome shotgun (WGS) entry which is preliminary data.</text>
</comment>
<feature type="domain" description="ABC3 transporter permease C-terminal" evidence="8">
    <location>
        <begin position="278"/>
        <end position="398"/>
    </location>
</feature>
<keyword evidence="3" id="KW-1003">Cell membrane</keyword>
<dbReference type="Proteomes" id="UP000636891">
    <property type="component" value="Unassembled WGS sequence"/>
</dbReference>
<organism evidence="10 11">
    <name type="scientific">Alistipes hominis</name>
    <dbReference type="NCBI Taxonomy" id="2763015"/>
    <lineage>
        <taxon>Bacteria</taxon>
        <taxon>Pseudomonadati</taxon>
        <taxon>Bacteroidota</taxon>
        <taxon>Bacteroidia</taxon>
        <taxon>Bacteroidales</taxon>
        <taxon>Rikenellaceae</taxon>
        <taxon>Alistipes</taxon>
    </lineage>
</organism>
<protein>
    <submittedName>
        <fullName evidence="10">ABC transporter permease</fullName>
    </submittedName>
</protein>
<keyword evidence="5 7" id="KW-1133">Transmembrane helix</keyword>
<proteinExistence type="inferred from homology"/>
<dbReference type="InterPro" id="IPR051447">
    <property type="entry name" value="Lipoprotein-release_system"/>
</dbReference>
<dbReference type="PANTHER" id="PTHR30489:SF0">
    <property type="entry name" value="LIPOPROTEIN-RELEASING SYSTEM TRANSMEMBRANE PROTEIN LOLE"/>
    <property type="match status" value="1"/>
</dbReference>
<dbReference type="InterPro" id="IPR025857">
    <property type="entry name" value="MacB_PCD"/>
</dbReference>
<feature type="domain" description="MacB-like periplasmic core" evidence="9">
    <location>
        <begin position="27"/>
        <end position="246"/>
    </location>
</feature>
<comment type="similarity">
    <text evidence="2">Belongs to the ABC-4 integral membrane protein family. LolC/E subfamily.</text>
</comment>
<reference evidence="10 11" key="1">
    <citation type="submission" date="2020-08" db="EMBL/GenBank/DDBJ databases">
        <title>Genome public.</title>
        <authorList>
            <person name="Liu C."/>
            <person name="Sun Q."/>
        </authorList>
    </citation>
    <scope>NUCLEOTIDE SEQUENCE [LARGE SCALE GENOMIC DNA]</scope>
    <source>
        <strain evidence="10 11">New-7</strain>
    </source>
</reference>
<comment type="subcellular location">
    <subcellularLocation>
        <location evidence="1">Cell membrane</location>
        <topology evidence="1">Multi-pass membrane protein</topology>
    </subcellularLocation>
</comment>
<evidence type="ECO:0000259" key="8">
    <source>
        <dbReference type="Pfam" id="PF02687"/>
    </source>
</evidence>